<dbReference type="InterPro" id="IPR036663">
    <property type="entry name" value="Fumarylacetoacetase_C_sf"/>
</dbReference>
<comment type="caution">
    <text evidence="13">The sequence shown here is derived from an EMBL/GenBank/DDBJ whole genome shotgun (WGS) entry which is preliminary data.</text>
</comment>
<dbReference type="Pfam" id="PF09298">
    <property type="entry name" value="FAA_hydrolase_N"/>
    <property type="match status" value="1"/>
</dbReference>
<protein>
    <recommendedName>
        <fullName evidence="4">fumarylacetoacetase</fullName>
        <ecNumber evidence="4">3.7.1.2</ecNumber>
    </recommendedName>
</protein>
<dbReference type="GO" id="GO:0004334">
    <property type="term" value="F:fumarylacetoacetase activity"/>
    <property type="evidence" value="ECO:0007669"/>
    <property type="project" value="UniProtKB-EC"/>
</dbReference>
<dbReference type="NCBIfam" id="TIGR01266">
    <property type="entry name" value="fum_ac_acetase"/>
    <property type="match status" value="1"/>
</dbReference>
<comment type="cofactor">
    <cofactor evidence="1">
        <name>Ca(2+)</name>
        <dbReference type="ChEBI" id="CHEBI:29108"/>
    </cofactor>
</comment>
<keyword evidence="10" id="KW-0585">Phenylalanine catabolism</keyword>
<keyword evidence="5" id="KW-0479">Metal-binding</keyword>
<dbReference type="Gene3D" id="2.30.30.230">
    <property type="entry name" value="Fumarylacetoacetase, N-terminal domain"/>
    <property type="match status" value="1"/>
</dbReference>
<evidence type="ECO:0000256" key="5">
    <source>
        <dbReference type="ARBA" id="ARBA00022723"/>
    </source>
</evidence>
<dbReference type="Proteomes" id="UP000737171">
    <property type="component" value="Unassembled WGS sequence"/>
</dbReference>
<feature type="domain" description="Fumarylacetoacetase-like C-terminal" evidence="11">
    <location>
        <begin position="136"/>
        <end position="427"/>
    </location>
</feature>
<dbReference type="Pfam" id="PF01557">
    <property type="entry name" value="FAA_hydrolase"/>
    <property type="match status" value="1"/>
</dbReference>
<dbReference type="SUPFAM" id="SSF63433">
    <property type="entry name" value="Fumarylacetoacetate hydrolase, FAH, N-terminal domain"/>
    <property type="match status" value="1"/>
</dbReference>
<keyword evidence="14" id="KW-1185">Reference proteome</keyword>
<name>A0ABX2EPI4_9BURK</name>
<evidence type="ECO:0000256" key="8">
    <source>
        <dbReference type="ARBA" id="ARBA00022842"/>
    </source>
</evidence>
<keyword evidence="9" id="KW-0828">Tyrosine catabolism</keyword>
<dbReference type="InterPro" id="IPR011234">
    <property type="entry name" value="Fumarylacetoacetase-like_C"/>
</dbReference>
<comment type="pathway">
    <text evidence="3">Amino-acid degradation; L-phenylalanine degradation; acetoacetate and fumarate from L-phenylalanine: step 6/6.</text>
</comment>
<gene>
    <name evidence="13" type="primary">fahA</name>
    <name evidence="13" type="ORF">HLB44_26500</name>
</gene>
<evidence type="ECO:0000256" key="7">
    <source>
        <dbReference type="ARBA" id="ARBA00022837"/>
    </source>
</evidence>
<evidence type="ECO:0000256" key="1">
    <source>
        <dbReference type="ARBA" id="ARBA00001913"/>
    </source>
</evidence>
<evidence type="ECO:0000256" key="6">
    <source>
        <dbReference type="ARBA" id="ARBA00022801"/>
    </source>
</evidence>
<dbReference type="PANTHER" id="PTHR43069">
    <property type="entry name" value="FUMARYLACETOACETASE"/>
    <property type="match status" value="1"/>
</dbReference>
<evidence type="ECO:0000256" key="4">
    <source>
        <dbReference type="ARBA" id="ARBA00012094"/>
    </source>
</evidence>
<dbReference type="EC" id="3.7.1.2" evidence="4"/>
<feature type="domain" description="Fumarylacetoacetase N-terminal" evidence="12">
    <location>
        <begin position="27"/>
        <end position="128"/>
    </location>
</feature>
<keyword evidence="7" id="KW-0106">Calcium</keyword>
<sequence>MLNTTHDPQLTSWVASANRPDADFPIQNLPHGVFRRRGSGEAWRGGVAIGDQVLDLGPAAALGLFDGLAAEAAALAAAPQLNGLMAAGPVAWSALRAALSQALRERAPQAARLRECLVPQADAEHTVPAQIGDFTDFLASYDHMVNAGRIFQPAHPELPNFRWLPIAYHGRSSSIDVSGTDFPRPLGQTRAPGAAAPSFGPSQRLDYELEIGAFVGPGNVRGRPIAVGDAQAHLFGIVLLNDWSARDLQAWEALPLGPFMAKNFLTTISPWIVTLEALAPFLCGLPRRAEAPEELPYLRLPPGREHAAFDIQLEVALQTATSAAPMPLTRRSARHFHWSLAQMLTHHASNGCNLRPGDLIGSGTQSGPNDDEKGCLLELSHGGQRPIRLPNGEERAFLEDGDTVVMRGWCERDGFARIGFGECRGTVLPSGAH</sequence>
<accession>A0ABX2EPI4</accession>
<keyword evidence="8" id="KW-0460">Magnesium</keyword>
<dbReference type="PANTHER" id="PTHR43069:SF2">
    <property type="entry name" value="FUMARYLACETOACETASE"/>
    <property type="match status" value="1"/>
</dbReference>
<evidence type="ECO:0000256" key="10">
    <source>
        <dbReference type="ARBA" id="ARBA00023232"/>
    </source>
</evidence>
<dbReference type="InterPro" id="IPR005959">
    <property type="entry name" value="Fumarylacetoacetase"/>
</dbReference>
<dbReference type="Gene3D" id="3.90.850.10">
    <property type="entry name" value="Fumarylacetoacetase-like, C-terminal domain"/>
    <property type="match status" value="1"/>
</dbReference>
<evidence type="ECO:0000259" key="12">
    <source>
        <dbReference type="Pfam" id="PF09298"/>
    </source>
</evidence>
<dbReference type="InterPro" id="IPR015377">
    <property type="entry name" value="Fumarylacetoacetase_N"/>
</dbReference>
<dbReference type="EMBL" id="JABRWJ010000008">
    <property type="protein sequence ID" value="NRF70561.1"/>
    <property type="molecule type" value="Genomic_DNA"/>
</dbReference>
<evidence type="ECO:0000313" key="14">
    <source>
        <dbReference type="Proteomes" id="UP000737171"/>
    </source>
</evidence>
<dbReference type="InterPro" id="IPR036462">
    <property type="entry name" value="Fumarylacetoacetase_N_sf"/>
</dbReference>
<comment type="cofactor">
    <cofactor evidence="2">
        <name>Mg(2+)</name>
        <dbReference type="ChEBI" id="CHEBI:18420"/>
    </cofactor>
</comment>
<evidence type="ECO:0000256" key="2">
    <source>
        <dbReference type="ARBA" id="ARBA00001946"/>
    </source>
</evidence>
<evidence type="ECO:0000259" key="11">
    <source>
        <dbReference type="Pfam" id="PF01557"/>
    </source>
</evidence>
<organism evidence="13 14">
    <name type="scientific">Pseudaquabacterium terrae</name>
    <dbReference type="NCBI Taxonomy" id="2732868"/>
    <lineage>
        <taxon>Bacteria</taxon>
        <taxon>Pseudomonadati</taxon>
        <taxon>Pseudomonadota</taxon>
        <taxon>Betaproteobacteria</taxon>
        <taxon>Burkholderiales</taxon>
        <taxon>Sphaerotilaceae</taxon>
        <taxon>Pseudaquabacterium</taxon>
    </lineage>
</organism>
<keyword evidence="6 13" id="KW-0378">Hydrolase</keyword>
<proteinExistence type="predicted"/>
<reference evidence="13 14" key="1">
    <citation type="submission" date="2020-05" db="EMBL/GenBank/DDBJ databases">
        <title>Aquincola sp. isolate from soil.</title>
        <authorList>
            <person name="Han J."/>
            <person name="Kim D.-U."/>
        </authorList>
    </citation>
    <scope>NUCLEOTIDE SEQUENCE [LARGE SCALE GENOMIC DNA]</scope>
    <source>
        <strain evidence="13 14">S2</strain>
    </source>
</reference>
<evidence type="ECO:0000256" key="3">
    <source>
        <dbReference type="ARBA" id="ARBA00004782"/>
    </source>
</evidence>
<evidence type="ECO:0000313" key="13">
    <source>
        <dbReference type="EMBL" id="NRF70561.1"/>
    </source>
</evidence>
<dbReference type="SUPFAM" id="SSF56529">
    <property type="entry name" value="FAH"/>
    <property type="match status" value="1"/>
</dbReference>
<evidence type="ECO:0000256" key="9">
    <source>
        <dbReference type="ARBA" id="ARBA00022878"/>
    </source>
</evidence>
<dbReference type="RefSeq" id="WP_173129826.1">
    <property type="nucleotide sequence ID" value="NZ_JABRWJ010000008.1"/>
</dbReference>